<dbReference type="Proteomes" id="UP000826300">
    <property type="component" value="Chromosome"/>
</dbReference>
<feature type="compositionally biased region" description="Low complexity" evidence="1">
    <location>
        <begin position="286"/>
        <end position="303"/>
    </location>
</feature>
<feature type="compositionally biased region" description="Basic residues" evidence="1">
    <location>
        <begin position="304"/>
        <end position="317"/>
    </location>
</feature>
<dbReference type="EMBL" id="CP069370">
    <property type="protein sequence ID" value="QYZ69300.1"/>
    <property type="molecule type" value="Genomic_DNA"/>
</dbReference>
<dbReference type="Gene3D" id="1.10.8.80">
    <property type="entry name" value="Magnesium chelatase subunit I, C-Terminal domain"/>
    <property type="match status" value="1"/>
</dbReference>
<proteinExistence type="predicted"/>
<dbReference type="InterPro" id="IPR036465">
    <property type="entry name" value="vWFA_dom_sf"/>
</dbReference>
<dbReference type="InterPro" id="IPR041628">
    <property type="entry name" value="ChlI/MoxR_AAA_lid"/>
</dbReference>
<dbReference type="RefSeq" id="WP_220661520.1">
    <property type="nucleotide sequence ID" value="NZ_CP069370.1"/>
</dbReference>
<evidence type="ECO:0000256" key="1">
    <source>
        <dbReference type="SAM" id="MobiDB-lite"/>
    </source>
</evidence>
<evidence type="ECO:0000313" key="3">
    <source>
        <dbReference type="EMBL" id="QYZ69300.1"/>
    </source>
</evidence>
<dbReference type="InterPro" id="IPR002035">
    <property type="entry name" value="VWF_A"/>
</dbReference>
<dbReference type="PANTHER" id="PTHR43473">
    <property type="entry name" value="MAGNESIUM-CHELATASE SUBUNIT CHLD, CHLOROPLASTIC"/>
    <property type="match status" value="1"/>
</dbReference>
<keyword evidence="4" id="KW-1185">Reference proteome</keyword>
<sequence>MGGDATTTVLAVLAVDPVALGGLWLRSRAGPARLRLIEALRRLSLPLPLLRLPPNAGDEALFGGLDIASTLGSGSPVSRPGLLDRPAVMILPMAERCDAALAARLAQALDRHHHAVIALDEAADESEGLPLALADRLALFLCPDGPDEAPILPDPELIAAARRRLPMVKVPHTAVRDLVAACDALGIDSLRAPTLALTTARILAALAGRDVVEPPDLAQAAEFALAHRAASVPPAPDAEPPPLQPPPEPGSDSTQREGQDSAAADILVAAARAALPEEVLRQLDAGRLSRSGRGATGSGAARAGNRRGRPLSPRRARPSMQARLDLVATLRSAAPWQAVRRSAWPNRANQALLVAPTDFHIRRCKDHSDRLLIFAVDASGSAAVARLAEAKGAVEMLLAQAYSRRDHVALLTFRGTGADLLLPPSRSLVQARQRLRGLPGGGGTPLASGLELALDTATRARGRGMTPTIAVLTDGKCNVALDGRPNRELADAQSLQMALAIRKAGTSALVIDVGQRPNPRLAQIAMGMGARYIALPRATAGRLAGVLESALER</sequence>
<dbReference type="SMART" id="SM00327">
    <property type="entry name" value="VWA"/>
    <property type="match status" value="1"/>
</dbReference>
<dbReference type="Pfam" id="PF17863">
    <property type="entry name" value="AAA_lid_2"/>
    <property type="match status" value="1"/>
</dbReference>
<dbReference type="KEGG" id="nsm:JO391_16410"/>
<dbReference type="NCBIfam" id="NF009943">
    <property type="entry name" value="PRK13406.1"/>
    <property type="match status" value="1"/>
</dbReference>
<gene>
    <name evidence="3" type="ORF">JO391_16410</name>
</gene>
<name>A0A8G0ZVA6_9RHOB</name>
<evidence type="ECO:0000259" key="2">
    <source>
        <dbReference type="PROSITE" id="PS50234"/>
    </source>
</evidence>
<dbReference type="SUPFAM" id="SSF53300">
    <property type="entry name" value="vWA-like"/>
    <property type="match status" value="1"/>
</dbReference>
<dbReference type="PANTHER" id="PTHR43473:SF2">
    <property type="entry name" value="MAGNESIUM-CHELATASE SUBUNIT CHLD, CHLOROPLASTIC"/>
    <property type="match status" value="1"/>
</dbReference>
<dbReference type="PROSITE" id="PS50234">
    <property type="entry name" value="VWFA"/>
    <property type="match status" value="1"/>
</dbReference>
<dbReference type="Gene3D" id="3.40.50.410">
    <property type="entry name" value="von Willebrand factor, type A domain"/>
    <property type="match status" value="1"/>
</dbReference>
<protein>
    <submittedName>
        <fullName evidence="3">Magnesium chelatase subunit D</fullName>
    </submittedName>
</protein>
<dbReference type="AlphaFoldDB" id="A0A8G0ZVA6"/>
<accession>A0A8G0ZVA6</accession>
<dbReference type="Pfam" id="PF13519">
    <property type="entry name" value="VWA_2"/>
    <property type="match status" value="1"/>
</dbReference>
<dbReference type="InterPro" id="IPR027417">
    <property type="entry name" value="P-loop_NTPase"/>
</dbReference>
<feature type="region of interest" description="Disordered" evidence="1">
    <location>
        <begin position="230"/>
        <end position="260"/>
    </location>
</feature>
<evidence type="ECO:0000313" key="4">
    <source>
        <dbReference type="Proteomes" id="UP000826300"/>
    </source>
</evidence>
<feature type="compositionally biased region" description="Pro residues" evidence="1">
    <location>
        <begin position="233"/>
        <end position="249"/>
    </location>
</feature>
<organism evidence="3 4">
    <name type="scientific">Neotabrizicola shimadae</name>
    <dbReference type="NCBI Taxonomy" id="2807096"/>
    <lineage>
        <taxon>Bacteria</taxon>
        <taxon>Pseudomonadati</taxon>
        <taxon>Pseudomonadota</taxon>
        <taxon>Alphaproteobacteria</taxon>
        <taxon>Rhodobacterales</taxon>
        <taxon>Paracoccaceae</taxon>
        <taxon>Neotabrizicola</taxon>
    </lineage>
</organism>
<feature type="region of interest" description="Disordered" evidence="1">
    <location>
        <begin position="286"/>
        <end position="319"/>
    </location>
</feature>
<reference evidence="3" key="1">
    <citation type="submission" date="2021-02" db="EMBL/GenBank/DDBJ databases">
        <title>Rhodobacter shimadae sp. nov., an aerobic anoxygenic phototrophic bacterium isolated from a hot spring.</title>
        <authorList>
            <person name="Muramatsu S."/>
            <person name="Haruta S."/>
            <person name="Hirose S."/>
            <person name="Hanada S."/>
        </authorList>
    </citation>
    <scope>NUCLEOTIDE SEQUENCE</scope>
    <source>
        <strain evidence="3">N10</strain>
    </source>
</reference>
<dbReference type="SUPFAM" id="SSF52540">
    <property type="entry name" value="P-loop containing nucleoside triphosphate hydrolases"/>
    <property type="match status" value="1"/>
</dbReference>
<feature type="domain" description="VWFA" evidence="2">
    <location>
        <begin position="371"/>
        <end position="551"/>
    </location>
</feature>